<feature type="signal peptide" evidence="8">
    <location>
        <begin position="1"/>
        <end position="32"/>
    </location>
</feature>
<keyword evidence="11" id="KW-1185">Reference proteome</keyword>
<evidence type="ECO:0000256" key="4">
    <source>
        <dbReference type="ARBA" id="ARBA00022679"/>
    </source>
</evidence>
<evidence type="ECO:0000313" key="10">
    <source>
        <dbReference type="EMBL" id="QDO84670.1"/>
    </source>
</evidence>
<dbReference type="Pfam" id="PF02518">
    <property type="entry name" value="HATPase_c"/>
    <property type="match status" value="1"/>
</dbReference>
<dbReference type="EMBL" id="CP041614">
    <property type="protein sequence ID" value="QDO84670.1"/>
    <property type="molecule type" value="Genomic_DNA"/>
</dbReference>
<evidence type="ECO:0000256" key="6">
    <source>
        <dbReference type="ARBA" id="ARBA00023012"/>
    </source>
</evidence>
<dbReference type="InterPro" id="IPR003594">
    <property type="entry name" value="HATPase_dom"/>
</dbReference>
<feature type="transmembrane region" description="Helical" evidence="7">
    <location>
        <begin position="266"/>
        <end position="287"/>
    </location>
</feature>
<reference evidence="10 11" key="1">
    <citation type="submission" date="2019-07" db="EMBL/GenBank/DDBJ databases">
        <title>Shewanella sp. YLB-06 whole genomic sequence.</title>
        <authorList>
            <person name="Yu L."/>
        </authorList>
    </citation>
    <scope>NUCLEOTIDE SEQUENCE [LARGE SCALE GENOMIC DNA]</scope>
    <source>
        <strain evidence="10 11">YLB-06</strain>
    </source>
</reference>
<sequence length="494" mass="56852">MLKFMTLNLFYLRTIRLLSTILFLSSSVLTQAADTPNLQTRFQLFFHQASDLPYETRITLEQLNNYPASLLLSDSQYPNFEHYSWDDIQTLWQLHQTCRLSTKFTDLDSKQRPNLVRAIEFEKAICSNTALSDDWYSQGEMLHPAGGSYADHYLATLASDKQAQFIATHDRKLTLSNPSHPLHELLDNLPAKGYDLLLSGYRSYLAQDDKLWLNSKYGLVSIKGQAWRQLLGPLSIDIQLKSSDEQVCAMSYSNLCIQPPPPSNNGVQLLIAILSFLAASLFVIGLVNHREEAKERRFILQLLTHELRTPITSLGFTVEQFRKHFDQLDQHAQRSFGRLLADHQRLSQLAETSKGFLSADPDAQFQKQTAYLSDWLDHCLGKYNLNYELDNDQELTLPYYWLGICLDNLLRNALQHGKGEVSITISTNQNLRIEVMDQGRFPNQFHLLVKRLRLNTNHDNMGVGLTIVTRLMKKMRGRLIRYNNPTRYILELPL</sequence>
<evidence type="ECO:0000256" key="2">
    <source>
        <dbReference type="ARBA" id="ARBA00012438"/>
    </source>
</evidence>
<comment type="catalytic activity">
    <reaction evidence="1">
        <text>ATP + protein L-histidine = ADP + protein N-phospho-L-histidine.</text>
        <dbReference type="EC" id="2.7.13.3"/>
    </reaction>
</comment>
<evidence type="ECO:0000313" key="11">
    <source>
        <dbReference type="Proteomes" id="UP000315947"/>
    </source>
</evidence>
<dbReference type="SUPFAM" id="SSF47384">
    <property type="entry name" value="Homodimeric domain of signal transducing histidine kinase"/>
    <property type="match status" value="1"/>
</dbReference>
<keyword evidence="6" id="KW-0902">Two-component regulatory system</keyword>
<accession>A0ABX5WZY8</accession>
<gene>
    <name evidence="10" type="ORF">FM037_17435</name>
</gene>
<feature type="domain" description="Histidine kinase/HSP90-like ATPase" evidence="9">
    <location>
        <begin position="397"/>
        <end position="494"/>
    </location>
</feature>
<dbReference type="Pfam" id="PF11884">
    <property type="entry name" value="DUF3404"/>
    <property type="match status" value="1"/>
</dbReference>
<dbReference type="PANTHER" id="PTHR44936:SF9">
    <property type="entry name" value="SENSOR PROTEIN CREC"/>
    <property type="match status" value="1"/>
</dbReference>
<evidence type="ECO:0000256" key="3">
    <source>
        <dbReference type="ARBA" id="ARBA00022553"/>
    </source>
</evidence>
<keyword evidence="7" id="KW-1133">Transmembrane helix</keyword>
<proteinExistence type="predicted"/>
<keyword evidence="5" id="KW-0418">Kinase</keyword>
<protein>
    <recommendedName>
        <fullName evidence="2">histidine kinase</fullName>
        <ecNumber evidence="2">2.7.13.3</ecNumber>
    </recommendedName>
</protein>
<organism evidence="10 11">
    <name type="scientific">Shewanella psychropiezotolerans</name>
    <dbReference type="NCBI Taxonomy" id="2593655"/>
    <lineage>
        <taxon>Bacteria</taxon>
        <taxon>Pseudomonadati</taxon>
        <taxon>Pseudomonadota</taxon>
        <taxon>Gammaproteobacteria</taxon>
        <taxon>Alteromonadales</taxon>
        <taxon>Shewanellaceae</taxon>
        <taxon>Shewanella</taxon>
    </lineage>
</organism>
<evidence type="ECO:0000256" key="1">
    <source>
        <dbReference type="ARBA" id="ARBA00000085"/>
    </source>
</evidence>
<name>A0ABX5WZY8_9GAMM</name>
<dbReference type="InterPro" id="IPR036890">
    <property type="entry name" value="HATPase_C_sf"/>
</dbReference>
<dbReference type="Proteomes" id="UP000315947">
    <property type="component" value="Chromosome"/>
</dbReference>
<keyword evidence="3" id="KW-0597">Phosphoprotein</keyword>
<evidence type="ECO:0000256" key="5">
    <source>
        <dbReference type="ARBA" id="ARBA00022777"/>
    </source>
</evidence>
<keyword evidence="7" id="KW-0812">Transmembrane</keyword>
<dbReference type="EC" id="2.7.13.3" evidence="2"/>
<dbReference type="SUPFAM" id="SSF55874">
    <property type="entry name" value="ATPase domain of HSP90 chaperone/DNA topoisomerase II/histidine kinase"/>
    <property type="match status" value="1"/>
</dbReference>
<dbReference type="SMART" id="SM00387">
    <property type="entry name" value="HATPase_c"/>
    <property type="match status" value="1"/>
</dbReference>
<keyword evidence="7" id="KW-0472">Membrane</keyword>
<feature type="chain" id="PRO_5046404827" description="histidine kinase" evidence="8">
    <location>
        <begin position="33"/>
        <end position="494"/>
    </location>
</feature>
<dbReference type="RefSeq" id="WP_144047021.1">
    <property type="nucleotide sequence ID" value="NZ_CP041614.1"/>
</dbReference>
<dbReference type="InterPro" id="IPR050980">
    <property type="entry name" value="2C_sensor_his_kinase"/>
</dbReference>
<dbReference type="InterPro" id="IPR036097">
    <property type="entry name" value="HisK_dim/P_sf"/>
</dbReference>
<evidence type="ECO:0000256" key="7">
    <source>
        <dbReference type="SAM" id="Phobius"/>
    </source>
</evidence>
<dbReference type="PANTHER" id="PTHR44936">
    <property type="entry name" value="SENSOR PROTEIN CREC"/>
    <property type="match status" value="1"/>
</dbReference>
<keyword evidence="8" id="KW-0732">Signal</keyword>
<dbReference type="InterPro" id="IPR021821">
    <property type="entry name" value="VxrA_SD"/>
</dbReference>
<evidence type="ECO:0000259" key="9">
    <source>
        <dbReference type="SMART" id="SM00387"/>
    </source>
</evidence>
<evidence type="ECO:0000256" key="8">
    <source>
        <dbReference type="SAM" id="SignalP"/>
    </source>
</evidence>
<keyword evidence="4" id="KW-0808">Transferase</keyword>
<dbReference type="Gene3D" id="3.30.565.10">
    <property type="entry name" value="Histidine kinase-like ATPase, C-terminal domain"/>
    <property type="match status" value="1"/>
</dbReference>